<dbReference type="AlphaFoldDB" id="A0A8K0I064"/>
<dbReference type="OrthoDB" id="1890923at2759"/>
<dbReference type="Proteomes" id="UP000797356">
    <property type="component" value="Chromosome 2"/>
</dbReference>
<name>A0A8K0I064_COCNU</name>
<accession>A0A8K0I064</accession>
<keyword evidence="1" id="KW-0812">Transmembrane</keyword>
<sequence>MVKLPRRLSPEVQNDIWKCRMIDLLTVLQGRKWERIVVGRRKIMGISVIMGLKATVSLLAFYFLKESGVKMIHIPLLHAALVDYLVAIASLPAVNLPLLLGKSSDGSFPLWSMLIFGPFLASARIFVFLRRLKSREPAYNKISEGLYVGAWPFSLDHLPPGHGRSVCVMCAILVALEAWKNGQNIGYHQKETGNWKHSSIIPGKKVLSVDIPEVVDFITNHVELSKSLCHAICCGR</sequence>
<proteinExistence type="predicted"/>
<reference evidence="2" key="2">
    <citation type="submission" date="2019-07" db="EMBL/GenBank/DDBJ databases">
        <authorList>
            <person name="Yang Y."/>
            <person name="Bocs S."/>
            <person name="Baudouin L."/>
        </authorList>
    </citation>
    <scope>NUCLEOTIDE SEQUENCE</scope>
    <source>
        <tissue evidence="2">Spear leaf of Hainan Tall coconut</tissue>
    </source>
</reference>
<evidence type="ECO:0000313" key="2">
    <source>
        <dbReference type="EMBL" id="KAG1331680.1"/>
    </source>
</evidence>
<protein>
    <submittedName>
        <fullName evidence="2">Uncharacterized protein</fullName>
    </submittedName>
</protein>
<feature type="transmembrane region" description="Helical" evidence="1">
    <location>
        <begin position="76"/>
        <end position="96"/>
    </location>
</feature>
<organism evidence="2 3">
    <name type="scientific">Cocos nucifera</name>
    <name type="common">Coconut palm</name>
    <dbReference type="NCBI Taxonomy" id="13894"/>
    <lineage>
        <taxon>Eukaryota</taxon>
        <taxon>Viridiplantae</taxon>
        <taxon>Streptophyta</taxon>
        <taxon>Embryophyta</taxon>
        <taxon>Tracheophyta</taxon>
        <taxon>Spermatophyta</taxon>
        <taxon>Magnoliopsida</taxon>
        <taxon>Liliopsida</taxon>
        <taxon>Arecaceae</taxon>
        <taxon>Arecoideae</taxon>
        <taxon>Cocoseae</taxon>
        <taxon>Attaleinae</taxon>
        <taxon>Cocos</taxon>
    </lineage>
</organism>
<keyword evidence="1" id="KW-0472">Membrane</keyword>
<feature type="transmembrane region" description="Helical" evidence="1">
    <location>
        <begin position="108"/>
        <end position="129"/>
    </location>
</feature>
<evidence type="ECO:0000313" key="3">
    <source>
        <dbReference type="Proteomes" id="UP000797356"/>
    </source>
</evidence>
<reference evidence="2" key="1">
    <citation type="journal article" date="2017" name="Gigascience">
        <title>The genome draft of coconut (Cocos nucifera).</title>
        <authorList>
            <person name="Xiao Y."/>
            <person name="Xu P."/>
            <person name="Fan H."/>
            <person name="Baudouin L."/>
            <person name="Xia W."/>
            <person name="Bocs S."/>
            <person name="Xu J."/>
            <person name="Li Q."/>
            <person name="Guo A."/>
            <person name="Zhou L."/>
            <person name="Li J."/>
            <person name="Wu Y."/>
            <person name="Ma Z."/>
            <person name="Armero A."/>
            <person name="Issali A.E."/>
            <person name="Liu N."/>
            <person name="Peng M."/>
            <person name="Yang Y."/>
        </authorList>
    </citation>
    <scope>NUCLEOTIDE SEQUENCE</scope>
    <source>
        <tissue evidence="2">Spear leaf of Hainan Tall coconut</tissue>
    </source>
</reference>
<feature type="transmembrane region" description="Helical" evidence="1">
    <location>
        <begin position="43"/>
        <end position="64"/>
    </location>
</feature>
<keyword evidence="3" id="KW-1185">Reference proteome</keyword>
<dbReference type="EMBL" id="CM017873">
    <property type="protein sequence ID" value="KAG1331680.1"/>
    <property type="molecule type" value="Genomic_DNA"/>
</dbReference>
<dbReference type="PANTHER" id="PTHR47216">
    <property type="match status" value="1"/>
</dbReference>
<gene>
    <name evidence="2" type="ORF">COCNU_02G016480</name>
</gene>
<dbReference type="PANTHER" id="PTHR47216:SF4">
    <property type="entry name" value="OS01G0859400 PROTEIN"/>
    <property type="match status" value="1"/>
</dbReference>
<comment type="caution">
    <text evidence="2">The sequence shown here is derived from an EMBL/GenBank/DDBJ whole genome shotgun (WGS) entry which is preliminary data.</text>
</comment>
<keyword evidence="1" id="KW-1133">Transmembrane helix</keyword>
<evidence type="ECO:0000256" key="1">
    <source>
        <dbReference type="SAM" id="Phobius"/>
    </source>
</evidence>